<dbReference type="InterPro" id="IPR029063">
    <property type="entry name" value="SAM-dependent_MTases_sf"/>
</dbReference>
<proteinExistence type="inferred from homology"/>
<name>A0A450XJS3_9GAMM</name>
<dbReference type="SUPFAM" id="SSF53335">
    <property type="entry name" value="S-adenosyl-L-methionine-dependent methyltransferases"/>
    <property type="match status" value="1"/>
</dbReference>
<dbReference type="InterPro" id="IPR002052">
    <property type="entry name" value="DNA_methylase_N6_adenine_CS"/>
</dbReference>
<dbReference type="EMBL" id="CAADFM010000090">
    <property type="protein sequence ID" value="VFK13577.1"/>
    <property type="molecule type" value="Genomic_DNA"/>
</dbReference>
<evidence type="ECO:0000256" key="4">
    <source>
        <dbReference type="ARBA" id="ARBA00022679"/>
    </source>
</evidence>
<dbReference type="GO" id="GO:0009007">
    <property type="term" value="F:site-specific DNA-methyltransferase (adenine-specific) activity"/>
    <property type="evidence" value="ECO:0007669"/>
    <property type="project" value="UniProtKB-UniRule"/>
</dbReference>
<dbReference type="InterPro" id="IPR012327">
    <property type="entry name" value="MeTrfase_D12"/>
</dbReference>
<evidence type="ECO:0000256" key="7">
    <source>
        <dbReference type="RuleBase" id="RU361257"/>
    </source>
</evidence>
<reference evidence="9" key="1">
    <citation type="submission" date="2019-02" db="EMBL/GenBank/DDBJ databases">
        <authorList>
            <person name="Gruber-Vodicka R. H."/>
            <person name="Seah K. B. B."/>
        </authorList>
    </citation>
    <scope>NUCLEOTIDE SEQUENCE</scope>
    <source>
        <strain evidence="8">BECK_S312</strain>
        <strain evidence="9">BECK_S426</strain>
    </source>
</reference>
<dbReference type="Gene3D" id="1.10.1020.10">
    <property type="entry name" value="Adenine-specific Methyltransferase, Domain 2"/>
    <property type="match status" value="1"/>
</dbReference>
<protein>
    <recommendedName>
        <fullName evidence="2 7">Site-specific DNA-methyltransferase (adenine-specific)</fullName>
        <ecNumber evidence="2 7">2.1.1.72</ecNumber>
    </recommendedName>
</protein>
<comment type="catalytic activity">
    <reaction evidence="6 7">
        <text>a 2'-deoxyadenosine in DNA + S-adenosyl-L-methionine = an N(6)-methyl-2'-deoxyadenosine in DNA + S-adenosyl-L-homocysteine + H(+)</text>
        <dbReference type="Rhea" id="RHEA:15197"/>
        <dbReference type="Rhea" id="RHEA-COMP:12418"/>
        <dbReference type="Rhea" id="RHEA-COMP:12419"/>
        <dbReference type="ChEBI" id="CHEBI:15378"/>
        <dbReference type="ChEBI" id="CHEBI:57856"/>
        <dbReference type="ChEBI" id="CHEBI:59789"/>
        <dbReference type="ChEBI" id="CHEBI:90615"/>
        <dbReference type="ChEBI" id="CHEBI:90616"/>
        <dbReference type="EC" id="2.1.1.72"/>
    </reaction>
</comment>
<dbReference type="GO" id="GO:0043565">
    <property type="term" value="F:sequence-specific DNA binding"/>
    <property type="evidence" value="ECO:0007669"/>
    <property type="project" value="TreeGrafter"/>
</dbReference>
<dbReference type="GO" id="GO:1904047">
    <property type="term" value="F:S-adenosyl-L-methionine binding"/>
    <property type="evidence" value="ECO:0007669"/>
    <property type="project" value="TreeGrafter"/>
</dbReference>
<evidence type="ECO:0000256" key="5">
    <source>
        <dbReference type="ARBA" id="ARBA00022691"/>
    </source>
</evidence>
<dbReference type="Gene3D" id="3.40.50.150">
    <property type="entry name" value="Vaccinia Virus protein VP39"/>
    <property type="match status" value="1"/>
</dbReference>
<dbReference type="PRINTS" id="PR00505">
    <property type="entry name" value="D12N6MTFRASE"/>
</dbReference>
<keyword evidence="4 7" id="KW-0808">Transferase</keyword>
<evidence type="ECO:0000313" key="9">
    <source>
        <dbReference type="EMBL" id="VFK29524.1"/>
    </source>
</evidence>
<sequence>MKMRSNFFIPHPFPYQGSKRGIAKDILLYFPNDVQRLIEPFCGAAAISIAAAAYGLVERFLFNDLNEPLMKLWIEILERPNELINEYESLWTAQHLDKKEYFFRIRDEFNRSRQPGHLLYLLARIVKGSVRYSSEGLFNQSADNRRAGMKPRAMRKNITCASRLLAQKTTISIGDFRKVASQAKPKDLVYMDPPYQGTSFTRDHRYLNGLAYDDFVDALIEMNEKHISFIISYDGITGNKAHGKYLPKKLLLKHLYIHAGRSTQATLLGGNDKTIESLYLSSALMDRLNRERMASVPATQEKQLELVFA</sequence>
<keyword evidence="5 7" id="KW-0949">S-adenosyl-L-methionine</keyword>
<dbReference type="Pfam" id="PF02086">
    <property type="entry name" value="MethyltransfD12"/>
    <property type="match status" value="1"/>
</dbReference>
<evidence type="ECO:0000313" key="8">
    <source>
        <dbReference type="EMBL" id="VFK13577.1"/>
    </source>
</evidence>
<dbReference type="PANTHER" id="PTHR30481">
    <property type="entry name" value="DNA ADENINE METHYLASE"/>
    <property type="match status" value="1"/>
</dbReference>
<comment type="similarity">
    <text evidence="1 7">Belongs to the N(4)/N(6)-methyltransferase family.</text>
</comment>
<dbReference type="InterPro" id="IPR023095">
    <property type="entry name" value="Ade_MeTrfase_dom_2"/>
</dbReference>
<evidence type="ECO:0000256" key="3">
    <source>
        <dbReference type="ARBA" id="ARBA00022603"/>
    </source>
</evidence>
<organism evidence="9">
    <name type="scientific">Candidatus Kentrum sp. LPFa</name>
    <dbReference type="NCBI Taxonomy" id="2126335"/>
    <lineage>
        <taxon>Bacteria</taxon>
        <taxon>Pseudomonadati</taxon>
        <taxon>Pseudomonadota</taxon>
        <taxon>Gammaproteobacteria</taxon>
        <taxon>Candidatus Kentrum</taxon>
    </lineage>
</organism>
<dbReference type="GO" id="GO:0032259">
    <property type="term" value="P:methylation"/>
    <property type="evidence" value="ECO:0007669"/>
    <property type="project" value="UniProtKB-KW"/>
</dbReference>
<dbReference type="InterPro" id="IPR012263">
    <property type="entry name" value="M_m6A_EcoRV"/>
</dbReference>
<dbReference type="PROSITE" id="PS00092">
    <property type="entry name" value="N6_MTASE"/>
    <property type="match status" value="1"/>
</dbReference>
<dbReference type="PIRSF" id="PIRSF000398">
    <property type="entry name" value="M_m6A_EcoRV"/>
    <property type="match status" value="1"/>
</dbReference>
<dbReference type="EMBL" id="CAADFP010000089">
    <property type="protein sequence ID" value="VFK29524.1"/>
    <property type="molecule type" value="Genomic_DNA"/>
</dbReference>
<evidence type="ECO:0000256" key="1">
    <source>
        <dbReference type="ARBA" id="ARBA00006594"/>
    </source>
</evidence>
<accession>A0A450XJS3</accession>
<dbReference type="NCBIfam" id="TIGR00571">
    <property type="entry name" value="dam"/>
    <property type="match status" value="1"/>
</dbReference>
<gene>
    <name evidence="8" type="ORF">BECKLPF1236A_GA0070988_100903</name>
    <name evidence="9" type="ORF">BECKLPF1236C_GA0070990_100893</name>
</gene>
<keyword evidence="3 7" id="KW-0489">Methyltransferase</keyword>
<dbReference type="AlphaFoldDB" id="A0A450XJS3"/>
<dbReference type="PANTHER" id="PTHR30481:SF3">
    <property type="entry name" value="DNA ADENINE METHYLASE"/>
    <property type="match status" value="1"/>
</dbReference>
<evidence type="ECO:0000256" key="6">
    <source>
        <dbReference type="ARBA" id="ARBA00047942"/>
    </source>
</evidence>
<dbReference type="GO" id="GO:0006298">
    <property type="term" value="P:mismatch repair"/>
    <property type="evidence" value="ECO:0007669"/>
    <property type="project" value="TreeGrafter"/>
</dbReference>
<dbReference type="EC" id="2.1.1.72" evidence="2 7"/>
<evidence type="ECO:0000256" key="2">
    <source>
        <dbReference type="ARBA" id="ARBA00011900"/>
    </source>
</evidence>
<dbReference type="GO" id="GO:0009307">
    <property type="term" value="P:DNA restriction-modification system"/>
    <property type="evidence" value="ECO:0007669"/>
    <property type="project" value="InterPro"/>
</dbReference>